<dbReference type="RefSeq" id="XP_002679696.1">
    <property type="nucleotide sequence ID" value="XM_002679650.1"/>
</dbReference>
<feature type="region of interest" description="Disordered" evidence="1">
    <location>
        <begin position="1"/>
        <end position="101"/>
    </location>
</feature>
<organism evidence="3">
    <name type="scientific">Naegleria gruberi</name>
    <name type="common">Amoeba</name>
    <dbReference type="NCBI Taxonomy" id="5762"/>
    <lineage>
        <taxon>Eukaryota</taxon>
        <taxon>Discoba</taxon>
        <taxon>Heterolobosea</taxon>
        <taxon>Tetramitia</taxon>
        <taxon>Eutetramitia</taxon>
        <taxon>Vahlkampfiidae</taxon>
        <taxon>Naegleria</taxon>
    </lineage>
</organism>
<feature type="compositionally biased region" description="Low complexity" evidence="1">
    <location>
        <begin position="68"/>
        <end position="77"/>
    </location>
</feature>
<evidence type="ECO:0000313" key="3">
    <source>
        <dbReference type="Proteomes" id="UP000006671"/>
    </source>
</evidence>
<protein>
    <submittedName>
        <fullName evidence="2">Predicted protein</fullName>
    </submittedName>
</protein>
<reference evidence="2 3" key="1">
    <citation type="journal article" date="2010" name="Cell">
        <title>The genome of Naegleria gruberi illuminates early eukaryotic versatility.</title>
        <authorList>
            <person name="Fritz-Laylin L.K."/>
            <person name="Prochnik S.E."/>
            <person name="Ginger M.L."/>
            <person name="Dacks J.B."/>
            <person name="Carpenter M.L."/>
            <person name="Field M.C."/>
            <person name="Kuo A."/>
            <person name="Paredez A."/>
            <person name="Chapman J."/>
            <person name="Pham J."/>
            <person name="Shu S."/>
            <person name="Neupane R."/>
            <person name="Cipriano M."/>
            <person name="Mancuso J."/>
            <person name="Tu H."/>
            <person name="Salamov A."/>
            <person name="Lindquist E."/>
            <person name="Shapiro H."/>
            <person name="Lucas S."/>
            <person name="Grigoriev I.V."/>
            <person name="Cande W.Z."/>
            <person name="Fulton C."/>
            <person name="Rokhsar D.S."/>
            <person name="Dawson S.C."/>
        </authorList>
    </citation>
    <scope>NUCLEOTIDE SEQUENCE [LARGE SCALE GENOMIC DNA]</scope>
    <source>
        <strain evidence="2 3">NEG-M</strain>
    </source>
</reference>
<dbReference type="GeneID" id="8860284"/>
<dbReference type="AlphaFoldDB" id="D2V7Z4"/>
<sequence length="159" mass="17816">MSQQRVKDEKPSTTSVRANFVRVSDLQKNGGSGIDYKNLFGHKKTASSSSSSSVKASSSSIEKKKPSRSSTSSTTTSKTEKKKAPVKRKYKSRNSEPVKKVEKGDKLKWITRKGKKYVSYNGKKYSGKKGIVKLLYILIKSLSFSNLQRVEGSKWRSIR</sequence>
<proteinExistence type="predicted"/>
<dbReference type="VEuPathDB" id="AmoebaDB:NAEGRDRAFT_64975"/>
<dbReference type="Proteomes" id="UP000006671">
    <property type="component" value="Unassembled WGS sequence"/>
</dbReference>
<keyword evidence="3" id="KW-1185">Reference proteome</keyword>
<gene>
    <name evidence="2" type="ORF">NAEGRDRAFT_64975</name>
</gene>
<feature type="compositionally biased region" description="Basic and acidic residues" evidence="1">
    <location>
        <begin position="1"/>
        <end position="11"/>
    </location>
</feature>
<evidence type="ECO:0000313" key="2">
    <source>
        <dbReference type="EMBL" id="EFC46952.1"/>
    </source>
</evidence>
<accession>D2V7Z4</accession>
<evidence type="ECO:0000256" key="1">
    <source>
        <dbReference type="SAM" id="MobiDB-lite"/>
    </source>
</evidence>
<dbReference type="EMBL" id="GG738856">
    <property type="protein sequence ID" value="EFC46952.1"/>
    <property type="molecule type" value="Genomic_DNA"/>
</dbReference>
<feature type="compositionally biased region" description="Low complexity" evidence="1">
    <location>
        <begin position="46"/>
        <end position="60"/>
    </location>
</feature>
<name>D2V7Z4_NAEGR</name>
<dbReference type="InParanoid" id="D2V7Z4"/>
<dbReference type="KEGG" id="ngr:NAEGRDRAFT_64975"/>